<dbReference type="InterPro" id="IPR029048">
    <property type="entry name" value="HSP70_C_sf"/>
</dbReference>
<dbReference type="Gene3D" id="1.20.1270.10">
    <property type="match status" value="1"/>
</dbReference>
<organism evidence="1 2">
    <name type="scientific">Rubroshorea leprosula</name>
    <dbReference type="NCBI Taxonomy" id="152421"/>
    <lineage>
        <taxon>Eukaryota</taxon>
        <taxon>Viridiplantae</taxon>
        <taxon>Streptophyta</taxon>
        <taxon>Embryophyta</taxon>
        <taxon>Tracheophyta</taxon>
        <taxon>Spermatophyta</taxon>
        <taxon>Magnoliopsida</taxon>
        <taxon>eudicotyledons</taxon>
        <taxon>Gunneridae</taxon>
        <taxon>Pentapetalae</taxon>
        <taxon>rosids</taxon>
        <taxon>malvids</taxon>
        <taxon>Malvales</taxon>
        <taxon>Dipterocarpaceae</taxon>
        <taxon>Rubroshorea</taxon>
    </lineage>
</organism>
<evidence type="ECO:0000313" key="1">
    <source>
        <dbReference type="EMBL" id="GKV46090.1"/>
    </source>
</evidence>
<dbReference type="AlphaFoldDB" id="A0AAV5M8C4"/>
<gene>
    <name evidence="1" type="ORF">SLEP1_g53102</name>
</gene>
<sequence>MSSVDERQSFMEKLDEVQEWLYTDGEEATATEFQERLNSLTDIGDPIVFWLFKAGRNINLGFQKKELMSSWAIKTSSKLD</sequence>
<comment type="caution">
    <text evidence="1">The sequence shown here is derived from an EMBL/GenBank/DDBJ whole genome shotgun (WGS) entry which is preliminary data.</text>
</comment>
<keyword evidence="2" id="KW-1185">Reference proteome</keyword>
<dbReference type="Proteomes" id="UP001054252">
    <property type="component" value="Unassembled WGS sequence"/>
</dbReference>
<dbReference type="EMBL" id="BPVZ01000202">
    <property type="protein sequence ID" value="GKV46090.1"/>
    <property type="molecule type" value="Genomic_DNA"/>
</dbReference>
<reference evidence="1 2" key="1">
    <citation type="journal article" date="2021" name="Commun. Biol.">
        <title>The genome of Shorea leprosula (Dipterocarpaceae) highlights the ecological relevance of drought in aseasonal tropical rainforests.</title>
        <authorList>
            <person name="Ng K.K.S."/>
            <person name="Kobayashi M.J."/>
            <person name="Fawcett J.A."/>
            <person name="Hatakeyama M."/>
            <person name="Paape T."/>
            <person name="Ng C.H."/>
            <person name="Ang C.C."/>
            <person name="Tnah L.H."/>
            <person name="Lee C.T."/>
            <person name="Nishiyama T."/>
            <person name="Sese J."/>
            <person name="O'Brien M.J."/>
            <person name="Copetti D."/>
            <person name="Mohd Noor M.I."/>
            <person name="Ong R.C."/>
            <person name="Putra M."/>
            <person name="Sireger I.Z."/>
            <person name="Indrioko S."/>
            <person name="Kosugi Y."/>
            <person name="Izuno A."/>
            <person name="Isagi Y."/>
            <person name="Lee S.L."/>
            <person name="Shimizu K.K."/>
        </authorList>
    </citation>
    <scope>NUCLEOTIDE SEQUENCE [LARGE SCALE GENOMIC DNA]</scope>
    <source>
        <strain evidence="1">214</strain>
    </source>
</reference>
<proteinExistence type="predicted"/>
<dbReference type="SUPFAM" id="SSF100934">
    <property type="entry name" value="Heat shock protein 70kD (HSP70), C-terminal subdomain"/>
    <property type="match status" value="1"/>
</dbReference>
<name>A0AAV5M8C4_9ROSI</name>
<evidence type="ECO:0000313" key="2">
    <source>
        <dbReference type="Proteomes" id="UP001054252"/>
    </source>
</evidence>
<protein>
    <submittedName>
        <fullName evidence="1">Uncharacterized protein</fullName>
    </submittedName>
</protein>
<accession>A0AAV5M8C4</accession>